<feature type="compositionally biased region" description="Polar residues" evidence="3">
    <location>
        <begin position="115"/>
        <end position="136"/>
    </location>
</feature>
<dbReference type="PANTHER" id="PTHR37534">
    <property type="entry name" value="TRANSCRIPTIONAL ACTIVATOR PROTEIN UGA3"/>
    <property type="match status" value="1"/>
</dbReference>
<dbReference type="PANTHER" id="PTHR37534:SF20">
    <property type="entry name" value="PRO1A C6 ZINK-FINGER PROTEIN"/>
    <property type="match status" value="1"/>
</dbReference>
<evidence type="ECO:0000259" key="4">
    <source>
        <dbReference type="PROSITE" id="PS50048"/>
    </source>
</evidence>
<dbReference type="SUPFAM" id="SSF57701">
    <property type="entry name" value="Zn2/Cys6 DNA-binding domain"/>
    <property type="match status" value="1"/>
</dbReference>
<proteinExistence type="predicted"/>
<name>A0AAJ0AJ09_9PEZI</name>
<dbReference type="InterPro" id="IPR036864">
    <property type="entry name" value="Zn2-C6_fun-type_DNA-bd_sf"/>
</dbReference>
<accession>A0AAJ0AJ09</accession>
<dbReference type="Pfam" id="PF11951">
    <property type="entry name" value="Fungal_trans_2"/>
    <property type="match status" value="1"/>
</dbReference>
<dbReference type="PROSITE" id="PS50048">
    <property type="entry name" value="ZN2_CY6_FUNGAL_2"/>
    <property type="match status" value="1"/>
</dbReference>
<comment type="caution">
    <text evidence="5">The sequence shown here is derived from an EMBL/GenBank/DDBJ whole genome shotgun (WGS) entry which is preliminary data.</text>
</comment>
<evidence type="ECO:0000313" key="5">
    <source>
        <dbReference type="EMBL" id="KAK1674120.1"/>
    </source>
</evidence>
<dbReference type="GeneID" id="85457065"/>
<gene>
    <name evidence="5" type="ORF">BDP55DRAFT_633328</name>
</gene>
<keyword evidence="6" id="KW-1185">Reference proteome</keyword>
<feature type="domain" description="Zn(2)-C6 fungal-type" evidence="4">
    <location>
        <begin position="7"/>
        <end position="35"/>
    </location>
</feature>
<evidence type="ECO:0000313" key="6">
    <source>
        <dbReference type="Proteomes" id="UP001224890"/>
    </source>
</evidence>
<comment type="subcellular location">
    <subcellularLocation>
        <location evidence="1">Nucleus</location>
    </subcellularLocation>
</comment>
<dbReference type="AlphaFoldDB" id="A0AAJ0AJ09"/>
<sequence length="608" mass="68600">MPRETASCWTCRIRHKKCDESLPVCNVCAGLEITCFSGQETPEWMDGGLQQQAMTDKLKAEVTKSAKLRRARRVVQRIVGDAHANDLLPPSSTTSGSTEVTTRYSLRQNPLATVTQSQISPSSDFQSQSLPHSNDWTPHFGPQESATGPGKSTPQLPTELEQCYISAYLDYIFPTLFPFYYPSILEGGRSWMLVLTLANKSLSHAATSLASHFLAIVPVQRRHSERPKCVSRVEAELQEQTHIAMQKAQQDVKEVIGRGVHEDLITSIRLYDSIVHLLYLEATFGTSENWTMHLDAGIMLLEQTLHEVNGEEFQDSKWSATCRKVGRLAYPHMKNPPQFPAWTPDQSSFRFFTALLIVHDLVASTSLGNPPRLQTYYQDMLVAEGKPEEIPNRDCSLRLDSFIGCQNWAMILIAEVASLDSWKKHMRERGSFSNLELFRRGGEIEMKFREGLSRLGVEGPKIRDQRPPWLADSRLAEEESKAIVLVTQVWAHAGLIYLHVVLSGWQPDSMEISDSVTRNLESMTKLRNPRWLHTLAWPICVTACLAKEEQEGLVGEVFDLMGDLANFGSVRLAREVFEAVWLRRHNAIVESWDVEACLNVLGRRVLLG</sequence>
<dbReference type="SMART" id="SM00066">
    <property type="entry name" value="GAL4"/>
    <property type="match status" value="1"/>
</dbReference>
<keyword evidence="2" id="KW-0539">Nucleus</keyword>
<dbReference type="RefSeq" id="XP_060428123.1">
    <property type="nucleotide sequence ID" value="XM_060572539.1"/>
</dbReference>
<dbReference type="InterPro" id="IPR001138">
    <property type="entry name" value="Zn2Cys6_DnaBD"/>
</dbReference>
<dbReference type="Pfam" id="PF00172">
    <property type="entry name" value="Zn_clus"/>
    <property type="match status" value="1"/>
</dbReference>
<dbReference type="EMBL" id="JAHMHR010000027">
    <property type="protein sequence ID" value="KAK1674120.1"/>
    <property type="molecule type" value="Genomic_DNA"/>
</dbReference>
<dbReference type="CDD" id="cd00067">
    <property type="entry name" value="GAL4"/>
    <property type="match status" value="1"/>
</dbReference>
<evidence type="ECO:0000256" key="1">
    <source>
        <dbReference type="ARBA" id="ARBA00004123"/>
    </source>
</evidence>
<dbReference type="InterPro" id="IPR021858">
    <property type="entry name" value="Fun_TF"/>
</dbReference>
<dbReference type="GO" id="GO:0008270">
    <property type="term" value="F:zinc ion binding"/>
    <property type="evidence" value="ECO:0007669"/>
    <property type="project" value="InterPro"/>
</dbReference>
<organism evidence="5 6">
    <name type="scientific">Colletotrichum godetiae</name>
    <dbReference type="NCBI Taxonomy" id="1209918"/>
    <lineage>
        <taxon>Eukaryota</taxon>
        <taxon>Fungi</taxon>
        <taxon>Dikarya</taxon>
        <taxon>Ascomycota</taxon>
        <taxon>Pezizomycotina</taxon>
        <taxon>Sordariomycetes</taxon>
        <taxon>Hypocreomycetidae</taxon>
        <taxon>Glomerellales</taxon>
        <taxon>Glomerellaceae</taxon>
        <taxon>Colletotrichum</taxon>
        <taxon>Colletotrichum acutatum species complex</taxon>
    </lineage>
</organism>
<evidence type="ECO:0000256" key="3">
    <source>
        <dbReference type="SAM" id="MobiDB-lite"/>
    </source>
</evidence>
<dbReference type="Proteomes" id="UP001224890">
    <property type="component" value="Unassembled WGS sequence"/>
</dbReference>
<evidence type="ECO:0000256" key="2">
    <source>
        <dbReference type="ARBA" id="ARBA00023242"/>
    </source>
</evidence>
<feature type="compositionally biased region" description="Polar residues" evidence="3">
    <location>
        <begin position="144"/>
        <end position="155"/>
    </location>
</feature>
<dbReference type="GO" id="GO:0000981">
    <property type="term" value="F:DNA-binding transcription factor activity, RNA polymerase II-specific"/>
    <property type="evidence" value="ECO:0007669"/>
    <property type="project" value="InterPro"/>
</dbReference>
<feature type="region of interest" description="Disordered" evidence="3">
    <location>
        <begin position="115"/>
        <end position="155"/>
    </location>
</feature>
<protein>
    <submittedName>
        <fullName evidence="5">Fungal-specific transcription factor domain-containing protein</fullName>
    </submittedName>
</protein>
<dbReference type="GO" id="GO:0005634">
    <property type="term" value="C:nucleus"/>
    <property type="evidence" value="ECO:0007669"/>
    <property type="project" value="UniProtKB-SubCell"/>
</dbReference>
<dbReference type="Gene3D" id="4.10.240.10">
    <property type="entry name" value="Zn(2)-C6 fungal-type DNA-binding domain"/>
    <property type="match status" value="1"/>
</dbReference>
<dbReference type="PROSITE" id="PS00463">
    <property type="entry name" value="ZN2_CY6_FUNGAL_1"/>
    <property type="match status" value="1"/>
</dbReference>
<reference evidence="5" key="1">
    <citation type="submission" date="2021-06" db="EMBL/GenBank/DDBJ databases">
        <title>Comparative genomics, transcriptomics and evolutionary studies reveal genomic signatures of adaptation to plant cell wall in hemibiotrophic fungi.</title>
        <authorList>
            <consortium name="DOE Joint Genome Institute"/>
            <person name="Baroncelli R."/>
            <person name="Diaz J.F."/>
            <person name="Benocci T."/>
            <person name="Peng M."/>
            <person name="Battaglia E."/>
            <person name="Haridas S."/>
            <person name="Andreopoulos W."/>
            <person name="Labutti K."/>
            <person name="Pangilinan J."/>
            <person name="Floch G.L."/>
            <person name="Makela M.R."/>
            <person name="Henrissat B."/>
            <person name="Grigoriev I.V."/>
            <person name="Crouch J.A."/>
            <person name="De Vries R.P."/>
            <person name="Sukno S.A."/>
            <person name="Thon M.R."/>
        </authorList>
    </citation>
    <scope>NUCLEOTIDE SEQUENCE</scope>
    <source>
        <strain evidence="5">CBS 193.32</strain>
    </source>
</reference>